<evidence type="ECO:0000313" key="4">
    <source>
        <dbReference type="EMBL" id="MET3634187.1"/>
    </source>
</evidence>
<keyword evidence="5" id="KW-1185">Reference proteome</keyword>
<dbReference type="Proteomes" id="UP001549037">
    <property type="component" value="Unassembled WGS sequence"/>
</dbReference>
<dbReference type="RefSeq" id="WP_354368330.1">
    <property type="nucleotide sequence ID" value="NZ_JBEPLN010000010.1"/>
</dbReference>
<proteinExistence type="predicted"/>
<dbReference type="EMBL" id="JBEPLN010000010">
    <property type="protein sequence ID" value="MET3634187.1"/>
    <property type="molecule type" value="Genomic_DNA"/>
</dbReference>
<evidence type="ECO:0000259" key="3">
    <source>
        <dbReference type="Pfam" id="PF01156"/>
    </source>
</evidence>
<evidence type="ECO:0000313" key="5">
    <source>
        <dbReference type="Proteomes" id="UP001549037"/>
    </source>
</evidence>
<dbReference type="EC" id="3.2.2.1" evidence="4"/>
<dbReference type="GO" id="GO:0008477">
    <property type="term" value="F:purine nucleosidase activity"/>
    <property type="evidence" value="ECO:0007669"/>
    <property type="project" value="UniProtKB-EC"/>
</dbReference>
<dbReference type="SUPFAM" id="SSF53590">
    <property type="entry name" value="Nucleoside hydrolase"/>
    <property type="match status" value="1"/>
</dbReference>
<dbReference type="InterPro" id="IPR001910">
    <property type="entry name" value="Inosine/uridine_hydrolase_dom"/>
</dbReference>
<dbReference type="Pfam" id="PF01156">
    <property type="entry name" value="IU_nuc_hydro"/>
    <property type="match status" value="1"/>
</dbReference>
<evidence type="ECO:0000256" key="1">
    <source>
        <dbReference type="ARBA" id="ARBA00022801"/>
    </source>
</evidence>
<comment type="caution">
    <text evidence="4">The sequence shown here is derived from an EMBL/GenBank/DDBJ whole genome shotgun (WGS) entry which is preliminary data.</text>
</comment>
<name>A0ABV2JEK2_9STRE</name>
<dbReference type="CDD" id="cd02653">
    <property type="entry name" value="nuc_hydro_3"/>
    <property type="match status" value="1"/>
</dbReference>
<dbReference type="InterPro" id="IPR023186">
    <property type="entry name" value="IUNH"/>
</dbReference>
<dbReference type="PANTHER" id="PTHR12304">
    <property type="entry name" value="INOSINE-URIDINE PREFERRING NUCLEOSIDE HYDROLASE"/>
    <property type="match status" value="1"/>
</dbReference>
<gene>
    <name evidence="4" type="ORF">ABID28_000824</name>
</gene>
<dbReference type="InterPro" id="IPR036452">
    <property type="entry name" value="Ribo_hydro-like"/>
</dbReference>
<sequence>MTKQHVIIDCDPGIDDALALIYALKHPNLEVVAITIVCGNVPSQLGFENCALILELVNRLDIPIYIGAETPLKRPFISAQDTHGMDGLGETFLKQNCNKRPEIKKAYDYLADYFKQKQDTAILSLGPLTNIALALEKNKNLGENCSRFISMGGNFKSNGNCSPVAEYNYWCDPHAANFVFKHLKRCVEMVGLDVTRKIVLSPNHLEYLKKFPSELTAFIEKITRFYFDFHWKYEHLLGCVINDPLALAYLIDPNICHGFNSYTDIVTDGIALGQSIVDAQHFYQKDSNSKILTEVDTLRFWQDFLTTILDQPKEVISQDILQLNLGGFYEN</sequence>
<organism evidence="4 5">
    <name type="scientific">Streptococcus porcorum</name>
    <dbReference type="NCBI Taxonomy" id="701526"/>
    <lineage>
        <taxon>Bacteria</taxon>
        <taxon>Bacillati</taxon>
        <taxon>Bacillota</taxon>
        <taxon>Bacilli</taxon>
        <taxon>Lactobacillales</taxon>
        <taxon>Streptococcaceae</taxon>
        <taxon>Streptococcus</taxon>
    </lineage>
</organism>
<protein>
    <submittedName>
        <fullName evidence="4">Purine nucleosidase</fullName>
        <ecNumber evidence="4">3.2.2.1</ecNumber>
    </submittedName>
</protein>
<evidence type="ECO:0000256" key="2">
    <source>
        <dbReference type="ARBA" id="ARBA00023295"/>
    </source>
</evidence>
<accession>A0ABV2JEK2</accession>
<dbReference type="PANTHER" id="PTHR12304:SF4">
    <property type="entry name" value="URIDINE NUCLEOSIDASE"/>
    <property type="match status" value="1"/>
</dbReference>
<keyword evidence="1 4" id="KW-0378">Hydrolase</keyword>
<reference evidence="4 5" key="1">
    <citation type="submission" date="2024-06" db="EMBL/GenBank/DDBJ databases">
        <title>Genomic Encyclopedia of Type Strains, Phase IV (KMG-IV): sequencing the most valuable type-strain genomes for metagenomic binning, comparative biology and taxonomic classification.</title>
        <authorList>
            <person name="Goeker M."/>
        </authorList>
    </citation>
    <scope>NUCLEOTIDE SEQUENCE [LARGE SCALE GENOMIC DNA]</scope>
    <source>
        <strain evidence="4 5">DSM 28302</strain>
    </source>
</reference>
<dbReference type="Gene3D" id="3.90.245.10">
    <property type="entry name" value="Ribonucleoside hydrolase-like"/>
    <property type="match status" value="1"/>
</dbReference>
<keyword evidence="2 4" id="KW-0326">Glycosidase</keyword>
<feature type="domain" description="Inosine/uridine-preferring nucleoside hydrolase" evidence="3">
    <location>
        <begin position="6"/>
        <end position="302"/>
    </location>
</feature>